<accession>A0ABN7V9P8</accession>
<feature type="non-terminal residue" evidence="1">
    <location>
        <position position="56"/>
    </location>
</feature>
<evidence type="ECO:0000313" key="2">
    <source>
        <dbReference type="Proteomes" id="UP000789901"/>
    </source>
</evidence>
<evidence type="ECO:0000313" key="1">
    <source>
        <dbReference type="EMBL" id="CAG8747598.1"/>
    </source>
</evidence>
<organism evidence="1 2">
    <name type="scientific">Gigaspora margarita</name>
    <dbReference type="NCBI Taxonomy" id="4874"/>
    <lineage>
        <taxon>Eukaryota</taxon>
        <taxon>Fungi</taxon>
        <taxon>Fungi incertae sedis</taxon>
        <taxon>Mucoromycota</taxon>
        <taxon>Glomeromycotina</taxon>
        <taxon>Glomeromycetes</taxon>
        <taxon>Diversisporales</taxon>
        <taxon>Gigasporaceae</taxon>
        <taxon>Gigaspora</taxon>
    </lineage>
</organism>
<reference evidence="1 2" key="1">
    <citation type="submission" date="2021-06" db="EMBL/GenBank/DDBJ databases">
        <authorList>
            <person name="Kallberg Y."/>
            <person name="Tangrot J."/>
            <person name="Rosling A."/>
        </authorList>
    </citation>
    <scope>NUCLEOTIDE SEQUENCE [LARGE SCALE GENOMIC DNA]</scope>
    <source>
        <strain evidence="1 2">120-4 pot B 10/14</strain>
    </source>
</reference>
<name>A0ABN7V9P8_GIGMA</name>
<protein>
    <submittedName>
        <fullName evidence="1">18399_t:CDS:1</fullName>
    </submittedName>
</protein>
<dbReference type="Proteomes" id="UP000789901">
    <property type="component" value="Unassembled WGS sequence"/>
</dbReference>
<comment type="caution">
    <text evidence="1">The sequence shown here is derived from an EMBL/GenBank/DDBJ whole genome shotgun (WGS) entry which is preliminary data.</text>
</comment>
<sequence>MQFRRSRTFGADILASLEDHIKQYFSAKDIVTIDELVFTVNNSRFWIIYQPKANDK</sequence>
<gene>
    <name evidence="1" type="ORF">GMARGA_LOCUS16038</name>
</gene>
<proteinExistence type="predicted"/>
<dbReference type="EMBL" id="CAJVQB010011419">
    <property type="protein sequence ID" value="CAG8747598.1"/>
    <property type="molecule type" value="Genomic_DNA"/>
</dbReference>
<keyword evidence="2" id="KW-1185">Reference proteome</keyword>